<dbReference type="PANTHER" id="PTHR43649:SF31">
    <property type="entry name" value="SN-GLYCEROL-3-PHOSPHATE-BINDING PERIPLASMIC PROTEIN UGPB"/>
    <property type="match status" value="1"/>
</dbReference>
<dbReference type="GO" id="GO:0030313">
    <property type="term" value="C:cell envelope"/>
    <property type="evidence" value="ECO:0007669"/>
    <property type="project" value="UniProtKB-SubCell"/>
</dbReference>
<dbReference type="RefSeq" id="WP_213124898.1">
    <property type="nucleotide sequence ID" value="NZ_JAGYPG010000002.1"/>
</dbReference>
<keyword evidence="6" id="KW-1185">Reference proteome</keyword>
<evidence type="ECO:0000256" key="4">
    <source>
        <dbReference type="ARBA" id="ARBA00022729"/>
    </source>
</evidence>
<dbReference type="Pfam" id="PF13416">
    <property type="entry name" value="SBP_bac_8"/>
    <property type="match status" value="1"/>
</dbReference>
<dbReference type="PANTHER" id="PTHR43649">
    <property type="entry name" value="ARABINOSE-BINDING PROTEIN-RELATED"/>
    <property type="match status" value="1"/>
</dbReference>
<dbReference type="SUPFAM" id="SSF53850">
    <property type="entry name" value="Periplasmic binding protein-like II"/>
    <property type="match status" value="1"/>
</dbReference>
<keyword evidence="4" id="KW-0732">Signal</keyword>
<protein>
    <submittedName>
        <fullName evidence="5">Extracellular solute-binding protein</fullName>
    </submittedName>
</protein>
<gene>
    <name evidence="5" type="ORF">KHA97_11585</name>
</gene>
<dbReference type="PROSITE" id="PS51257">
    <property type="entry name" value="PROKAR_LIPOPROTEIN"/>
    <property type="match status" value="1"/>
</dbReference>
<dbReference type="InterPro" id="IPR006059">
    <property type="entry name" value="SBP"/>
</dbReference>
<evidence type="ECO:0000256" key="3">
    <source>
        <dbReference type="ARBA" id="ARBA00022448"/>
    </source>
</evidence>
<dbReference type="AlphaFoldDB" id="A0A942TDK4"/>
<proteinExistence type="inferred from homology"/>
<dbReference type="EMBL" id="JAGYPG010000002">
    <property type="protein sequence ID" value="MBS4195700.1"/>
    <property type="molecule type" value="Genomic_DNA"/>
</dbReference>
<comment type="caution">
    <text evidence="5">The sequence shown here is derived from an EMBL/GenBank/DDBJ whole genome shotgun (WGS) entry which is preliminary data.</text>
</comment>
<evidence type="ECO:0000313" key="6">
    <source>
        <dbReference type="Proteomes" id="UP000681414"/>
    </source>
</evidence>
<sequence>MSVKNLRISLILILLFSIIISACSSEMSAPNSNNKAKDSNESKDGKTTLMLWDPFTDPSDSAVLETIIKSYEEKNPNIKIKRNTMKNDDIRKTIKPALTSNEGPDMFFYDAGPGYLGVLAKAGQALDLTTYSEHYGWDERFPEWVTEHVTFDDKIYGIGNEIELIGVYYNKKIFQKLGVDIPKTYDAFLEILEKAKSEGIVPISFDDKDQWPAFHLESVFYTAVAGKEKIDKVLNNEEGFDQPIFAEALDEFAKLVKNGYTSANPLSVSYDDGNKEFYSGKAAMRITGTWMVSGMVENMKDNVGFFLMPSINPSLPTSAPGGIGGALVVNANTKHPDETVDFLDYMFSEEMAKIWYENSVIPPIDIDVEELNINSLAKDVINMANSPAGLSYNIDVLMPQKVNNVTQNILQELIAGKKSGEEVVKAKQEAFEEEIAAGNY</sequence>
<organism evidence="5 6">
    <name type="scientific">Lederbergia citri</name>
    <dbReference type="NCBI Taxonomy" id="2833580"/>
    <lineage>
        <taxon>Bacteria</taxon>
        <taxon>Bacillati</taxon>
        <taxon>Bacillota</taxon>
        <taxon>Bacilli</taxon>
        <taxon>Bacillales</taxon>
        <taxon>Bacillaceae</taxon>
        <taxon>Lederbergia</taxon>
    </lineage>
</organism>
<reference evidence="5 6" key="1">
    <citation type="submission" date="2021-05" db="EMBL/GenBank/DDBJ databases">
        <title>Novel Bacillus species.</title>
        <authorList>
            <person name="Liu G."/>
        </authorList>
    </citation>
    <scope>NUCLEOTIDE SEQUENCE [LARGE SCALE GENOMIC DNA]</scope>
    <source>
        <strain evidence="6">FJAT-49780</strain>
    </source>
</reference>
<comment type="similarity">
    <text evidence="2">Belongs to the bacterial solute-binding protein 1 family.</text>
</comment>
<name>A0A942TDK4_9BACI</name>
<dbReference type="Proteomes" id="UP000681414">
    <property type="component" value="Unassembled WGS sequence"/>
</dbReference>
<evidence type="ECO:0000256" key="2">
    <source>
        <dbReference type="ARBA" id="ARBA00008520"/>
    </source>
</evidence>
<comment type="subcellular location">
    <subcellularLocation>
        <location evidence="1">Cell envelope</location>
    </subcellularLocation>
</comment>
<evidence type="ECO:0000256" key="1">
    <source>
        <dbReference type="ARBA" id="ARBA00004196"/>
    </source>
</evidence>
<dbReference type="Gene3D" id="3.40.190.10">
    <property type="entry name" value="Periplasmic binding protein-like II"/>
    <property type="match status" value="2"/>
</dbReference>
<dbReference type="InterPro" id="IPR050490">
    <property type="entry name" value="Bact_solute-bd_prot1"/>
</dbReference>
<keyword evidence="3" id="KW-0813">Transport</keyword>
<evidence type="ECO:0000313" key="5">
    <source>
        <dbReference type="EMBL" id="MBS4195700.1"/>
    </source>
</evidence>
<accession>A0A942TDK4</accession>